<gene>
    <name evidence="15" type="ORF">MEUPH1_LOCUS12655</name>
</gene>
<keyword evidence="4" id="KW-0433">Leucine-rich repeat</keyword>
<evidence type="ECO:0000256" key="2">
    <source>
        <dbReference type="ARBA" id="ARBA00004236"/>
    </source>
</evidence>
<evidence type="ECO:0000256" key="12">
    <source>
        <dbReference type="ARBA" id="ARBA00023319"/>
    </source>
</evidence>
<name>A0AAV0WMD0_9HEMI</name>
<dbReference type="InterPro" id="IPR050541">
    <property type="entry name" value="LRR_TM_domain-containing"/>
</dbReference>
<evidence type="ECO:0000256" key="8">
    <source>
        <dbReference type="ARBA" id="ARBA00022989"/>
    </source>
</evidence>
<dbReference type="InterPro" id="IPR036179">
    <property type="entry name" value="Ig-like_dom_sf"/>
</dbReference>
<keyword evidence="8" id="KW-1133">Transmembrane helix</keyword>
<evidence type="ECO:0000256" key="3">
    <source>
        <dbReference type="ARBA" id="ARBA00022475"/>
    </source>
</evidence>
<dbReference type="InterPro" id="IPR000372">
    <property type="entry name" value="LRRNT"/>
</dbReference>
<keyword evidence="10" id="KW-1015">Disulfide bond</keyword>
<dbReference type="Gene3D" id="2.60.40.10">
    <property type="entry name" value="Immunoglobulins"/>
    <property type="match status" value="1"/>
</dbReference>
<dbReference type="SUPFAM" id="SSF48726">
    <property type="entry name" value="Immunoglobulin"/>
    <property type="match status" value="1"/>
</dbReference>
<dbReference type="InterPro" id="IPR003599">
    <property type="entry name" value="Ig_sub"/>
</dbReference>
<evidence type="ECO:0000256" key="6">
    <source>
        <dbReference type="ARBA" id="ARBA00022729"/>
    </source>
</evidence>
<feature type="chain" id="PRO_5043684647" description="Ig-like domain-containing protein" evidence="13">
    <location>
        <begin position="43"/>
        <end position="372"/>
    </location>
</feature>
<dbReference type="Pfam" id="PF07679">
    <property type="entry name" value="I-set"/>
    <property type="match status" value="1"/>
</dbReference>
<evidence type="ECO:0000256" key="13">
    <source>
        <dbReference type="SAM" id="SignalP"/>
    </source>
</evidence>
<dbReference type="PROSITE" id="PS51450">
    <property type="entry name" value="LRR"/>
    <property type="match status" value="3"/>
</dbReference>
<dbReference type="InterPro" id="IPR007110">
    <property type="entry name" value="Ig-like_dom"/>
</dbReference>
<dbReference type="InterPro" id="IPR013783">
    <property type="entry name" value="Ig-like_fold"/>
</dbReference>
<dbReference type="InterPro" id="IPR013098">
    <property type="entry name" value="Ig_I-set"/>
</dbReference>
<keyword evidence="6 13" id="KW-0732">Signal</keyword>
<evidence type="ECO:0000259" key="14">
    <source>
        <dbReference type="PROSITE" id="PS50835"/>
    </source>
</evidence>
<dbReference type="GO" id="GO:0005886">
    <property type="term" value="C:plasma membrane"/>
    <property type="evidence" value="ECO:0007669"/>
    <property type="project" value="UniProtKB-SubCell"/>
</dbReference>
<dbReference type="AlphaFoldDB" id="A0AAV0WMD0"/>
<keyword evidence="11" id="KW-0325">Glycoprotein</keyword>
<dbReference type="PANTHER" id="PTHR24369">
    <property type="entry name" value="ANTIGEN BSP, PUTATIVE-RELATED"/>
    <property type="match status" value="1"/>
</dbReference>
<keyword evidence="7" id="KW-0677">Repeat</keyword>
<evidence type="ECO:0000256" key="9">
    <source>
        <dbReference type="ARBA" id="ARBA00023136"/>
    </source>
</evidence>
<evidence type="ECO:0000256" key="11">
    <source>
        <dbReference type="ARBA" id="ARBA00023180"/>
    </source>
</evidence>
<keyword evidence="12" id="KW-0393">Immunoglobulin domain</keyword>
<evidence type="ECO:0000256" key="1">
    <source>
        <dbReference type="ARBA" id="ARBA00004167"/>
    </source>
</evidence>
<reference evidence="15 16" key="1">
    <citation type="submission" date="2023-01" db="EMBL/GenBank/DDBJ databases">
        <authorList>
            <person name="Whitehead M."/>
        </authorList>
    </citation>
    <scope>NUCLEOTIDE SEQUENCE [LARGE SCALE GENOMIC DNA]</scope>
</reference>
<dbReference type="FunFam" id="2.60.40.10:FF:000273">
    <property type="entry name" value="contactin-3 isoform X1"/>
    <property type="match status" value="1"/>
</dbReference>
<evidence type="ECO:0000256" key="7">
    <source>
        <dbReference type="ARBA" id="ARBA00022737"/>
    </source>
</evidence>
<dbReference type="Gene3D" id="3.80.10.10">
    <property type="entry name" value="Ribonuclease Inhibitor"/>
    <property type="match status" value="1"/>
</dbReference>
<dbReference type="SMART" id="SM00409">
    <property type="entry name" value="IG"/>
    <property type="match status" value="1"/>
</dbReference>
<protein>
    <recommendedName>
        <fullName evidence="14">Ig-like domain-containing protein</fullName>
    </recommendedName>
</protein>
<evidence type="ECO:0000256" key="4">
    <source>
        <dbReference type="ARBA" id="ARBA00022614"/>
    </source>
</evidence>
<dbReference type="Pfam" id="PF13855">
    <property type="entry name" value="LRR_8"/>
    <property type="match status" value="2"/>
</dbReference>
<dbReference type="PROSITE" id="PS50835">
    <property type="entry name" value="IG_LIKE"/>
    <property type="match status" value="1"/>
</dbReference>
<dbReference type="SUPFAM" id="SSF52058">
    <property type="entry name" value="L domain-like"/>
    <property type="match status" value="1"/>
</dbReference>
<dbReference type="SMART" id="SM00408">
    <property type="entry name" value="IGc2"/>
    <property type="match status" value="1"/>
</dbReference>
<keyword evidence="5" id="KW-0812">Transmembrane</keyword>
<organism evidence="15 16">
    <name type="scientific">Macrosiphum euphorbiae</name>
    <name type="common">potato aphid</name>
    <dbReference type="NCBI Taxonomy" id="13131"/>
    <lineage>
        <taxon>Eukaryota</taxon>
        <taxon>Metazoa</taxon>
        <taxon>Ecdysozoa</taxon>
        <taxon>Arthropoda</taxon>
        <taxon>Hexapoda</taxon>
        <taxon>Insecta</taxon>
        <taxon>Pterygota</taxon>
        <taxon>Neoptera</taxon>
        <taxon>Paraneoptera</taxon>
        <taxon>Hemiptera</taxon>
        <taxon>Sternorrhyncha</taxon>
        <taxon>Aphidomorpha</taxon>
        <taxon>Aphidoidea</taxon>
        <taxon>Aphididae</taxon>
        <taxon>Macrosiphini</taxon>
        <taxon>Macrosiphum</taxon>
    </lineage>
</organism>
<comment type="subcellular location">
    <subcellularLocation>
        <location evidence="2">Cell membrane</location>
    </subcellularLocation>
    <subcellularLocation>
        <location evidence="1">Membrane</location>
        <topology evidence="1">Single-pass membrane protein</topology>
    </subcellularLocation>
</comment>
<dbReference type="InterPro" id="IPR003598">
    <property type="entry name" value="Ig_sub2"/>
</dbReference>
<feature type="signal peptide" evidence="13">
    <location>
        <begin position="1"/>
        <end position="42"/>
    </location>
</feature>
<dbReference type="InterPro" id="IPR003591">
    <property type="entry name" value="Leu-rich_rpt_typical-subtyp"/>
</dbReference>
<sequence length="372" mass="42045">MTRPMHQDATTSAAETFLRSTMVLLLLLLLMFSLSSFPSVTAGCPYKCSCKDELTVYCPGQGLDRIPDNIHPATKELYLTFNKFMDTESLAHLTELQSLDLGYNEIRNIESLAHLTELQILDLGHNNIRDIESLAHLTNLKSLNLEYNKVIEIGVFNNLMNLHELILNDNQIHKFDLEMFYGLTKLNTLDINHNPLKCDCNILLFVNALKKTLTQDTLVLTWSCNPFYRYPVEIHPKSLKEITENGFNCTSPDVIVVPENKTVLVGEQLQLSCKALGDPEPFITWAKDDNDLELGQRVQVLQNNTLIISKVERTDGGQYKCVASNFFGRKSFEAIVNVNGLAENGCNTMFEAIPGFFFIIILANCLLYNEIL</sequence>
<keyword evidence="9" id="KW-0472">Membrane</keyword>
<dbReference type="InterPro" id="IPR032675">
    <property type="entry name" value="LRR_dom_sf"/>
</dbReference>
<evidence type="ECO:0000256" key="10">
    <source>
        <dbReference type="ARBA" id="ARBA00023157"/>
    </source>
</evidence>
<dbReference type="SMART" id="SM00369">
    <property type="entry name" value="LRR_TYP"/>
    <property type="match status" value="4"/>
</dbReference>
<dbReference type="SMART" id="SM00365">
    <property type="entry name" value="LRR_SD22"/>
    <property type="match status" value="4"/>
</dbReference>
<dbReference type="EMBL" id="CARXXK010000002">
    <property type="protein sequence ID" value="CAI6356978.1"/>
    <property type="molecule type" value="Genomic_DNA"/>
</dbReference>
<dbReference type="PANTHER" id="PTHR24369:SF172">
    <property type="entry name" value="LEUCINE RICH REPEAT AND FIBRONECTIN TYPE III DOMAIN CONTAINING 2"/>
    <property type="match status" value="1"/>
</dbReference>
<comment type="caution">
    <text evidence="15">The sequence shown here is derived from an EMBL/GenBank/DDBJ whole genome shotgun (WGS) entry which is preliminary data.</text>
</comment>
<proteinExistence type="predicted"/>
<keyword evidence="3" id="KW-1003">Cell membrane</keyword>
<evidence type="ECO:0000313" key="16">
    <source>
        <dbReference type="Proteomes" id="UP001160148"/>
    </source>
</evidence>
<evidence type="ECO:0000313" key="15">
    <source>
        <dbReference type="EMBL" id="CAI6356978.1"/>
    </source>
</evidence>
<dbReference type="Proteomes" id="UP001160148">
    <property type="component" value="Unassembled WGS sequence"/>
</dbReference>
<accession>A0AAV0WMD0</accession>
<dbReference type="InterPro" id="IPR001611">
    <property type="entry name" value="Leu-rich_rpt"/>
</dbReference>
<dbReference type="SMART" id="SM00013">
    <property type="entry name" value="LRRNT"/>
    <property type="match status" value="1"/>
</dbReference>
<feature type="domain" description="Ig-like" evidence="14">
    <location>
        <begin position="252"/>
        <end position="339"/>
    </location>
</feature>
<evidence type="ECO:0000256" key="5">
    <source>
        <dbReference type="ARBA" id="ARBA00022692"/>
    </source>
</evidence>
<keyword evidence="16" id="KW-1185">Reference proteome</keyword>